<feature type="compositionally biased region" description="Low complexity" evidence="1">
    <location>
        <begin position="274"/>
        <end position="292"/>
    </location>
</feature>
<dbReference type="AlphaFoldDB" id="A0A3G6IX44"/>
<organism evidence="2 3">
    <name type="scientific">Corynebacterium pseudopelargi</name>
    <dbReference type="NCBI Taxonomy" id="2080757"/>
    <lineage>
        <taxon>Bacteria</taxon>
        <taxon>Bacillati</taxon>
        <taxon>Actinomycetota</taxon>
        <taxon>Actinomycetes</taxon>
        <taxon>Mycobacteriales</taxon>
        <taxon>Corynebacteriaceae</taxon>
        <taxon>Corynebacterium</taxon>
    </lineage>
</organism>
<feature type="region of interest" description="Disordered" evidence="1">
    <location>
        <begin position="247"/>
        <end position="295"/>
    </location>
</feature>
<dbReference type="RefSeq" id="WP_123959705.1">
    <property type="nucleotide sequence ID" value="NZ_CP033898.1"/>
</dbReference>
<name>A0A3G6IX44_9CORY</name>
<accession>A0A3G6IX44</accession>
<reference evidence="2 3" key="1">
    <citation type="submission" date="2018-11" db="EMBL/GenBank/DDBJ databases">
        <authorList>
            <person name="Kleinhagauer T."/>
            <person name="Glaeser S.P."/>
            <person name="Spergser J."/>
            <person name="Ruckert C."/>
            <person name="Kaempfer P."/>
            <person name="Busse H.-J."/>
        </authorList>
    </citation>
    <scope>NUCLEOTIDE SEQUENCE [LARGE SCALE GENOMIC DNA]</scope>
    <source>
        <strain evidence="2 3">812CH</strain>
    </source>
</reference>
<dbReference type="EMBL" id="CP033898">
    <property type="protein sequence ID" value="AZA08690.1"/>
    <property type="molecule type" value="Genomic_DNA"/>
</dbReference>
<sequence length="597" mass="63075">MTILVCDFRSIVGDRAQGTVTVESVVDRPAHGIPGAVILPMRETYRLVDGQCVIDGIDPGPVALEVHAGGVFRRWEINIPEDGRHNFSEMLEHQVQWSPAVVSRVEELVAEASRVATAAGKSASAAKQAEGRVAAVVADAEGALRGEITASLEAVGAARDETVAAKDTAVEARGLAESARDAARGFRDEAQEARDVAQGHAVTAGEQAGVAEGHVTTAREWAEKSEAAREAGVALIVEGRSLSELGHADADRAEAARDEAEAKAREAGEHATEAGESAKAAARSAESAAQGAPEGGWTKAQLHVNVQSQLDKVDSLPTSQAVQSMISGKADTTALQEGLARKLDSMPVSENATQSTLVKRTGEGRIKAANGVAGDDVATMSQLNDKLSLGHQWNSVYAMDDISDTMIPYGEPAKPNSIPLRGAGGVLQVGDPTAPAHAANKKYVDAAQLPKGWQTHPCEVWDTQRIRVGSNGKESFQYCRVGGQIYLVGEIVIGSEGAMAGGGDVLVKNLPGTPNYPAGARLFGAGEAYIAGVNRFAITPYMLGDQIKFLVPYSISSAQTVPWRLFWNSQGGYPIESKIYEQQKANYFRFSITYPAN</sequence>
<gene>
    <name evidence="2" type="ORF">CPPEL_02795</name>
</gene>
<evidence type="ECO:0000256" key="1">
    <source>
        <dbReference type="SAM" id="MobiDB-lite"/>
    </source>
</evidence>
<dbReference type="Proteomes" id="UP000271426">
    <property type="component" value="Chromosome"/>
</dbReference>
<proteinExistence type="predicted"/>
<keyword evidence="3" id="KW-1185">Reference proteome</keyword>
<feature type="compositionally biased region" description="Basic and acidic residues" evidence="1">
    <location>
        <begin position="247"/>
        <end position="273"/>
    </location>
</feature>
<dbReference type="KEGG" id="cpso:CPPEL_02795"/>
<evidence type="ECO:0000313" key="2">
    <source>
        <dbReference type="EMBL" id="AZA08690.1"/>
    </source>
</evidence>
<evidence type="ECO:0000313" key="3">
    <source>
        <dbReference type="Proteomes" id="UP000271426"/>
    </source>
</evidence>
<dbReference type="OrthoDB" id="4428205at2"/>
<protein>
    <submittedName>
        <fullName evidence="2">Uncharacterized protein</fullName>
    </submittedName>
</protein>